<evidence type="ECO:0008006" key="4">
    <source>
        <dbReference type="Google" id="ProtNLM"/>
    </source>
</evidence>
<reference evidence="2 3" key="1">
    <citation type="submission" date="2018-04" db="EMBL/GenBank/DDBJ databases">
        <title>Novel Campyloabacter and Helicobacter Species and Strains.</title>
        <authorList>
            <person name="Mannion A.J."/>
            <person name="Shen Z."/>
            <person name="Fox J.G."/>
        </authorList>
    </citation>
    <scope>NUCLEOTIDE SEQUENCE [LARGE SCALE GENOMIC DNA]</scope>
    <source>
        <strain evidence="2 3">MIT 04-9366</strain>
    </source>
</reference>
<protein>
    <recommendedName>
        <fullName evidence="4">DUF4156 domain-containing protein</fullName>
    </recommendedName>
</protein>
<evidence type="ECO:0000313" key="2">
    <source>
        <dbReference type="EMBL" id="RDU71720.1"/>
    </source>
</evidence>
<accession>A0A3D8J3A0</accession>
<evidence type="ECO:0000313" key="3">
    <source>
        <dbReference type="Proteomes" id="UP000257045"/>
    </source>
</evidence>
<evidence type="ECO:0000256" key="1">
    <source>
        <dbReference type="SAM" id="SignalP"/>
    </source>
</evidence>
<comment type="caution">
    <text evidence="2">The sequence shown here is derived from an EMBL/GenBank/DDBJ whole genome shotgun (WGS) entry which is preliminary data.</text>
</comment>
<feature type="signal peptide" evidence="1">
    <location>
        <begin position="1"/>
        <end position="24"/>
    </location>
</feature>
<dbReference type="RefSeq" id="WP_115568930.1">
    <property type="nucleotide sequence ID" value="NZ_NXLV01000002.1"/>
</dbReference>
<feature type="chain" id="PRO_5017797765" description="DUF4156 domain-containing protein" evidence="1">
    <location>
        <begin position="25"/>
        <end position="170"/>
    </location>
</feature>
<dbReference type="EMBL" id="NXLV01000002">
    <property type="protein sequence ID" value="RDU71720.1"/>
    <property type="molecule type" value="Genomic_DNA"/>
</dbReference>
<keyword evidence="1" id="KW-0732">Signal</keyword>
<keyword evidence="3" id="KW-1185">Reference proteome</keyword>
<proteinExistence type="predicted"/>
<name>A0A3D8J3A0_9HELI</name>
<sequence>MLQKILKYFSLLLCGITFYGCSTAWSDYYTAIMTPEEVMELKDQGKIGDVKQVDIKIVSDSEFFDKLELYKERCYYIGYSAFNGSYENPKSAREKAKSIGANTILAYVKYTNTEHGSYTYLQPTQETTYFYGNNGYGGYSGSSTTYGSVPVTQYYSTKKYDHVMGFFYCD</sequence>
<dbReference type="Proteomes" id="UP000257045">
    <property type="component" value="Unassembled WGS sequence"/>
</dbReference>
<dbReference type="AlphaFoldDB" id="A0A3D8J3A0"/>
<organism evidence="2 3">
    <name type="scientific">Helicobacter brantae</name>
    <dbReference type="NCBI Taxonomy" id="375927"/>
    <lineage>
        <taxon>Bacteria</taxon>
        <taxon>Pseudomonadati</taxon>
        <taxon>Campylobacterota</taxon>
        <taxon>Epsilonproteobacteria</taxon>
        <taxon>Campylobacterales</taxon>
        <taxon>Helicobacteraceae</taxon>
        <taxon>Helicobacter</taxon>
    </lineage>
</organism>
<dbReference type="PROSITE" id="PS51257">
    <property type="entry name" value="PROKAR_LIPOPROTEIN"/>
    <property type="match status" value="1"/>
</dbReference>
<gene>
    <name evidence="2" type="ORF">CQA58_01395</name>
</gene>